<evidence type="ECO:0008006" key="3">
    <source>
        <dbReference type="Google" id="ProtNLM"/>
    </source>
</evidence>
<organism evidence="1 2">
    <name type="scientific">Duncaniella freteri</name>
    <dbReference type="NCBI Taxonomy" id="2530391"/>
    <lineage>
        <taxon>Bacteria</taxon>
        <taxon>Pseudomonadati</taxon>
        <taxon>Bacteroidota</taxon>
        <taxon>Bacteroidia</taxon>
        <taxon>Bacteroidales</taxon>
        <taxon>Muribaculaceae</taxon>
        <taxon>Duncaniella</taxon>
    </lineage>
</organism>
<dbReference type="GeneID" id="82149888"/>
<reference evidence="1 2" key="1">
    <citation type="submission" date="2019-02" db="EMBL/GenBank/DDBJ databases">
        <title>Isolation and identification of novel species under the genus Muribaculum.</title>
        <authorList>
            <person name="Miyake S."/>
            <person name="Ding Y."/>
            <person name="Low A."/>
            <person name="Soh M."/>
            <person name="Seedorf H."/>
        </authorList>
    </citation>
    <scope>NUCLEOTIDE SEQUENCE [LARGE SCALE GENOMIC DNA]</scope>
    <source>
        <strain evidence="1 2">TLL-A3</strain>
    </source>
</reference>
<evidence type="ECO:0000313" key="2">
    <source>
        <dbReference type="Proteomes" id="UP000297635"/>
    </source>
</evidence>
<protein>
    <recommendedName>
        <fullName evidence="3">DUF4304 domain-containing protein</fullName>
    </recommendedName>
</protein>
<keyword evidence="2" id="KW-1185">Reference proteome</keyword>
<dbReference type="AlphaFoldDB" id="A0A4Z0V663"/>
<accession>A0A4Z0V663</accession>
<gene>
    <name evidence="1" type="ORF">EZ315_08810</name>
</gene>
<sequence>MNKRQFMKIMCDTFNLGSITPSIVGYHIDCILMGMNLIKVPGRTGYKLFFSIYPLWRQSLRACLGYPSFLQPILDNKNMDYILPEDMAENEIDDALHLYQSQISYSHSEDVSFTELRKYLKSCISNHVGIRSNFVLQMKIYELLYGIALYRDDKETANDICKTISDNIIQWDDKIFKYWYGDKAEYLLRLMDFDSNRINLFDNVSLNLAEPKVQKLPHFSFL</sequence>
<evidence type="ECO:0000313" key="1">
    <source>
        <dbReference type="EMBL" id="TGG40756.1"/>
    </source>
</evidence>
<dbReference type="EMBL" id="SJSA01000001">
    <property type="protein sequence ID" value="TGG40756.1"/>
    <property type="molecule type" value="Genomic_DNA"/>
</dbReference>
<name>A0A4Z0V663_9BACT</name>
<dbReference type="Proteomes" id="UP000297635">
    <property type="component" value="Unassembled WGS sequence"/>
</dbReference>
<dbReference type="RefSeq" id="WP_135471730.1">
    <property type="nucleotide sequence ID" value="NZ_SJSA01000001.1"/>
</dbReference>
<proteinExistence type="predicted"/>
<comment type="caution">
    <text evidence="1">The sequence shown here is derived from an EMBL/GenBank/DDBJ whole genome shotgun (WGS) entry which is preliminary data.</text>
</comment>